<dbReference type="GO" id="GO:0005814">
    <property type="term" value="C:centriole"/>
    <property type="evidence" value="ECO:0007669"/>
    <property type="project" value="TreeGrafter"/>
</dbReference>
<feature type="compositionally biased region" description="Low complexity" evidence="1">
    <location>
        <begin position="208"/>
        <end position="218"/>
    </location>
</feature>
<dbReference type="InterPro" id="IPR040369">
    <property type="entry name" value="ARMC9"/>
</dbReference>
<feature type="compositionally biased region" description="Polar residues" evidence="1">
    <location>
        <begin position="226"/>
        <end position="235"/>
    </location>
</feature>
<dbReference type="AlphaFoldDB" id="A0A2G9SIN1"/>
<feature type="compositionally biased region" description="Polar residues" evidence="1">
    <location>
        <begin position="169"/>
        <end position="184"/>
    </location>
</feature>
<dbReference type="Proteomes" id="UP000228934">
    <property type="component" value="Unassembled WGS sequence"/>
</dbReference>
<dbReference type="GO" id="GO:0036064">
    <property type="term" value="C:ciliary basal body"/>
    <property type="evidence" value="ECO:0007669"/>
    <property type="project" value="InterPro"/>
</dbReference>
<reference evidence="3" key="1">
    <citation type="journal article" date="2017" name="Nat. Commun.">
        <title>The North American bullfrog draft genome provides insight into hormonal regulation of long noncoding RNA.</title>
        <authorList>
            <person name="Hammond S.A."/>
            <person name="Warren R.L."/>
            <person name="Vandervalk B.P."/>
            <person name="Kucuk E."/>
            <person name="Khan H."/>
            <person name="Gibb E.A."/>
            <person name="Pandoh P."/>
            <person name="Kirk H."/>
            <person name="Zhao Y."/>
            <person name="Jones M."/>
            <person name="Mungall A.J."/>
            <person name="Coope R."/>
            <person name="Pleasance S."/>
            <person name="Moore R.A."/>
            <person name="Holt R.A."/>
            <person name="Round J.M."/>
            <person name="Ohora S."/>
            <person name="Walle B.V."/>
            <person name="Veldhoen N."/>
            <person name="Helbing C.C."/>
            <person name="Birol I."/>
        </authorList>
    </citation>
    <scope>NUCLEOTIDE SEQUENCE [LARGE SCALE GENOMIC DNA]</scope>
</reference>
<protein>
    <submittedName>
        <fullName evidence="2">Uncharacterized protein</fullName>
    </submittedName>
</protein>
<evidence type="ECO:0000256" key="1">
    <source>
        <dbReference type="SAM" id="MobiDB-lite"/>
    </source>
</evidence>
<dbReference type="OrthoDB" id="9909269at2759"/>
<evidence type="ECO:0000313" key="2">
    <source>
        <dbReference type="EMBL" id="PIO39934.1"/>
    </source>
</evidence>
<dbReference type="PANTHER" id="PTHR14881:SF4">
    <property type="entry name" value="LISH DOMAIN-CONTAINING PROTEIN ARMC9"/>
    <property type="match status" value="1"/>
</dbReference>
<name>A0A2G9SIN1_AQUCT</name>
<dbReference type="PANTHER" id="PTHR14881">
    <property type="entry name" value="LISH DOMAIN-CONTAINING PROTEIN ARMC9"/>
    <property type="match status" value="1"/>
</dbReference>
<dbReference type="GO" id="GO:0097542">
    <property type="term" value="C:ciliary tip"/>
    <property type="evidence" value="ECO:0007669"/>
    <property type="project" value="TreeGrafter"/>
</dbReference>
<keyword evidence="3" id="KW-1185">Reference proteome</keyword>
<accession>A0A2G9SIN1</accession>
<feature type="compositionally biased region" description="Low complexity" evidence="1">
    <location>
        <begin position="236"/>
        <end position="259"/>
    </location>
</feature>
<dbReference type="GO" id="GO:0060271">
    <property type="term" value="P:cilium assembly"/>
    <property type="evidence" value="ECO:0007669"/>
    <property type="project" value="InterPro"/>
</dbReference>
<organism evidence="2 3">
    <name type="scientific">Aquarana catesbeiana</name>
    <name type="common">American bullfrog</name>
    <name type="synonym">Rana catesbeiana</name>
    <dbReference type="NCBI Taxonomy" id="8400"/>
    <lineage>
        <taxon>Eukaryota</taxon>
        <taxon>Metazoa</taxon>
        <taxon>Chordata</taxon>
        <taxon>Craniata</taxon>
        <taxon>Vertebrata</taxon>
        <taxon>Euteleostomi</taxon>
        <taxon>Amphibia</taxon>
        <taxon>Batrachia</taxon>
        <taxon>Anura</taxon>
        <taxon>Neobatrachia</taxon>
        <taxon>Ranoidea</taxon>
        <taxon>Ranidae</taxon>
        <taxon>Aquarana</taxon>
    </lineage>
</organism>
<sequence length="259" mass="28632">MPPTRKCVYFVIVSEPGYFVTGICRNNSVRPGSFPIYVDCQEEEDDVLEENLDKDEAIQPQVGELFGEKLLTTEYLGIMTHTLKVKKRMFSGILQSVDEPLQRPVTPSRHRAVYTMPENIASPLIPSNNFRIQKTSLNSAVRPPTRCGSRPSTADYSVASVSVDIESAQVFSPSSRSDQRGTVSPPSPQILDLGMEKNNGHSNRSWMPRSPEVPSVSPRKAKTPTIAPQFSQSGPQQTSRPSSAGSSTRSRQSSQSYRK</sequence>
<evidence type="ECO:0000313" key="3">
    <source>
        <dbReference type="Proteomes" id="UP000228934"/>
    </source>
</evidence>
<feature type="region of interest" description="Disordered" evidence="1">
    <location>
        <begin position="169"/>
        <end position="259"/>
    </location>
</feature>
<dbReference type="EMBL" id="KV924159">
    <property type="protein sequence ID" value="PIO39934.1"/>
    <property type="molecule type" value="Genomic_DNA"/>
</dbReference>
<gene>
    <name evidence="2" type="ORF">AB205_0138410</name>
</gene>
<proteinExistence type="predicted"/>